<feature type="compositionally biased region" description="Basic and acidic residues" evidence="1">
    <location>
        <begin position="367"/>
        <end position="377"/>
    </location>
</feature>
<organism evidence="2 3">
    <name type="scientific">Nocardiopsis rhodophaea</name>
    <dbReference type="NCBI Taxonomy" id="280238"/>
    <lineage>
        <taxon>Bacteria</taxon>
        <taxon>Bacillati</taxon>
        <taxon>Actinomycetota</taxon>
        <taxon>Actinomycetes</taxon>
        <taxon>Streptosporangiales</taxon>
        <taxon>Nocardiopsidaceae</taxon>
        <taxon>Nocardiopsis</taxon>
    </lineage>
</organism>
<feature type="region of interest" description="Disordered" evidence="1">
    <location>
        <begin position="367"/>
        <end position="442"/>
    </location>
</feature>
<comment type="caution">
    <text evidence="2">The sequence shown here is derived from an EMBL/GenBank/DDBJ whole genome shotgun (WGS) entry which is preliminary data.</text>
</comment>
<keyword evidence="3" id="KW-1185">Reference proteome</keyword>
<evidence type="ECO:0008006" key="4">
    <source>
        <dbReference type="Google" id="ProtNLM"/>
    </source>
</evidence>
<evidence type="ECO:0000313" key="2">
    <source>
        <dbReference type="EMBL" id="GAA1994296.1"/>
    </source>
</evidence>
<feature type="region of interest" description="Disordered" evidence="1">
    <location>
        <begin position="474"/>
        <end position="501"/>
    </location>
</feature>
<evidence type="ECO:0000313" key="3">
    <source>
        <dbReference type="Proteomes" id="UP001501585"/>
    </source>
</evidence>
<accession>A0ABP5EA66</accession>
<feature type="compositionally biased region" description="Basic and acidic residues" evidence="1">
    <location>
        <begin position="412"/>
        <end position="431"/>
    </location>
</feature>
<name>A0ABP5EA66_9ACTN</name>
<feature type="compositionally biased region" description="Basic and acidic residues" evidence="1">
    <location>
        <begin position="476"/>
        <end position="489"/>
    </location>
</feature>
<reference evidence="3" key="1">
    <citation type="journal article" date="2019" name="Int. J. Syst. Evol. Microbiol.">
        <title>The Global Catalogue of Microorganisms (GCM) 10K type strain sequencing project: providing services to taxonomists for standard genome sequencing and annotation.</title>
        <authorList>
            <consortium name="The Broad Institute Genomics Platform"/>
            <consortium name="The Broad Institute Genome Sequencing Center for Infectious Disease"/>
            <person name="Wu L."/>
            <person name="Ma J."/>
        </authorList>
    </citation>
    <scope>NUCLEOTIDE SEQUENCE [LARGE SCALE GENOMIC DNA]</scope>
    <source>
        <strain evidence="3">JCM 15313</strain>
    </source>
</reference>
<dbReference type="EMBL" id="BAAAPC010000007">
    <property type="protein sequence ID" value="GAA1994296.1"/>
    <property type="molecule type" value="Genomic_DNA"/>
</dbReference>
<evidence type="ECO:0000256" key="1">
    <source>
        <dbReference type="SAM" id="MobiDB-lite"/>
    </source>
</evidence>
<protein>
    <recommendedName>
        <fullName evidence="4">Minor capsid protein</fullName>
    </recommendedName>
</protein>
<gene>
    <name evidence="2" type="ORF">GCM10009799_20500</name>
</gene>
<dbReference type="Proteomes" id="UP001501585">
    <property type="component" value="Unassembled WGS sequence"/>
</dbReference>
<dbReference type="Pfam" id="PF06152">
    <property type="entry name" value="Phage_min_cap2"/>
    <property type="match status" value="1"/>
</dbReference>
<proteinExistence type="predicted"/>
<dbReference type="InterPro" id="IPR009319">
    <property type="entry name" value="Phage_A118_VSP1"/>
</dbReference>
<sequence length="644" mass="71273">MRTPMPGVDPADIEEIVAQVSAIYREAELAVYRQISRHLIRYPGAPTAGVGEPRLEAIGDLRRSVEAIQAGLEADGSRALREAVARAWQVGDRSALADIPARWYAASGIGDAAEEARTQVPQSGAIEALATALVADVGARVRNVLRDALDAYRSAVAGATARMLAGGQTRREAAQAAWAALVDRGVLGFTDRAGRRWRLHTYVEMAARTASARAAVQGQDDRLGALGVDLVYVSDHGQECPLCRPWEGKILHRVSGPTGEIRVPHALTDEPMTVEVAGTLAEARGKGLFHPNCRHSISAYLPGVTTIPTPVAEPAAYEARMRQREIERKIRRWKEQATAATTDEARTAARRRVRAWHAEMRQHLANHPELKRLRYREQVGAGSTPPDDRRDDTVAPIGPDVQPSLDGTGAEAVRRTSVRDEEPAAGADERTPAAGQPELTELTRTELRALSDDELDARMGAVIATGDYESATARQLRREMDRRDQVARQRERRRREREARDQARHAAMAELVESGVPWEEAAAEVLGTPVEAIRRREFTREHRAGESDRRSFTQLAREQYRLFIERTYVAAETETRGFLLNAAGEAAGIDPMSLFSGPRARVERYASEELKRWFDEHGRTMFAQFVEEIEQGRRTGAPGRDFNR</sequence>